<sequence>MFKFLHSLALVTTTAAQLTCPGSFNKISAWDFSARLNPGWNTGNTLDAMPTETSWGQQPLVNETFTNAKNRGFKGIRIPVTWADHFIANDANYTVDPAWLRRVYDSWLNPDATGFNRNETLAKFYRFWFQIGTKLGCKSSLLAFETINEPSGNTSKAEDGDFLNNLHANMVKAISDAGGFNKDRVVILCGLSDGYTTATQYLKLPPNMTNPWALTWHMYGPWSFTAAAFGDTIWGSDADNTDMYNNIHWGRTNFTNVPIIIGEFGIGTAMTETAARWKYYDFVVNSAYSSNTSVMLWDASSSFAPNTTQPYGDQTALDIIIHAAKGVHNALANSTENGNDPTYWSSSQLFQKLGSPIQDTNLPFLWNNKSITSISCSDGPCQPILRKGVDYQTNSQNITFTKDFMSSLFPSNAQSGLKANMVFHFDQDAADLRIPAYLWSKPSLAVTNVTITNATAQNDLWVPIKYAGMPQVAMATAQMINNTYLVNSWTQWSGPMIRGAATYGDDWSYNGTHVAVLASDLQQVIAAGVTTVFTFECYPRTGTGDNNAILTITPRE</sequence>
<dbReference type="InterPro" id="IPR013783">
    <property type="entry name" value="Ig-like_fold"/>
</dbReference>
<keyword evidence="2 10" id="KW-0732">Signal</keyword>
<dbReference type="Pfam" id="PF03442">
    <property type="entry name" value="CBM_X2"/>
    <property type="match status" value="1"/>
</dbReference>
<comment type="similarity">
    <text evidence="1 9">Belongs to the glycosyl hydrolase 5 (cellulase A) family.</text>
</comment>
<dbReference type="EMBL" id="KZ613958">
    <property type="protein sequence ID" value="PMD32599.1"/>
    <property type="molecule type" value="Genomic_DNA"/>
</dbReference>
<dbReference type="InterPro" id="IPR001547">
    <property type="entry name" value="Glyco_hydro_5"/>
</dbReference>
<dbReference type="AlphaFoldDB" id="A0A2J6R299"/>
<proteinExistence type="inferred from homology"/>
<keyword evidence="14" id="KW-1185">Reference proteome</keyword>
<evidence type="ECO:0000256" key="4">
    <source>
        <dbReference type="ARBA" id="ARBA00023001"/>
    </source>
</evidence>
<feature type="signal peptide" evidence="10">
    <location>
        <begin position="1"/>
        <end position="16"/>
    </location>
</feature>
<dbReference type="Gene3D" id="3.20.20.80">
    <property type="entry name" value="Glycosidases"/>
    <property type="match status" value="2"/>
</dbReference>
<dbReference type="Gene3D" id="2.60.40.10">
    <property type="entry name" value="Immunoglobulins"/>
    <property type="match status" value="1"/>
</dbReference>
<feature type="chain" id="PRO_5014453554" evidence="10">
    <location>
        <begin position="17"/>
        <end position="556"/>
    </location>
</feature>
<dbReference type="InterPro" id="IPR018087">
    <property type="entry name" value="Glyco_hydro_5_CS"/>
</dbReference>
<evidence type="ECO:0000313" key="14">
    <source>
        <dbReference type="Proteomes" id="UP000235786"/>
    </source>
</evidence>
<accession>A0A2J6R299</accession>
<evidence type="ECO:0000259" key="11">
    <source>
        <dbReference type="Pfam" id="PF00150"/>
    </source>
</evidence>
<reference evidence="13 14" key="1">
    <citation type="submission" date="2016-04" db="EMBL/GenBank/DDBJ databases">
        <title>A degradative enzymes factory behind the ericoid mycorrhizal symbiosis.</title>
        <authorList>
            <consortium name="DOE Joint Genome Institute"/>
            <person name="Martino E."/>
            <person name="Morin E."/>
            <person name="Grelet G."/>
            <person name="Kuo A."/>
            <person name="Kohler A."/>
            <person name="Daghino S."/>
            <person name="Barry K."/>
            <person name="Choi C."/>
            <person name="Cichocki N."/>
            <person name="Clum A."/>
            <person name="Copeland A."/>
            <person name="Hainaut M."/>
            <person name="Haridas S."/>
            <person name="Labutti K."/>
            <person name="Lindquist E."/>
            <person name="Lipzen A."/>
            <person name="Khouja H.-R."/>
            <person name="Murat C."/>
            <person name="Ohm R."/>
            <person name="Olson A."/>
            <person name="Spatafora J."/>
            <person name="Veneault-Fourrey C."/>
            <person name="Henrissat B."/>
            <person name="Grigoriev I."/>
            <person name="Martin F."/>
            <person name="Perotto S."/>
        </authorList>
    </citation>
    <scope>NUCLEOTIDE SEQUENCE [LARGE SCALE GENOMIC DNA]</scope>
    <source>
        <strain evidence="13 14">F</strain>
    </source>
</reference>
<keyword evidence="3 9" id="KW-0378">Hydrolase</keyword>
<dbReference type="STRING" id="1149755.A0A2J6R299"/>
<dbReference type="GO" id="GO:0008422">
    <property type="term" value="F:beta-glucosidase activity"/>
    <property type="evidence" value="ECO:0007669"/>
    <property type="project" value="TreeGrafter"/>
</dbReference>
<keyword evidence="5" id="KW-0119">Carbohydrate metabolism</keyword>
<organism evidence="13 14">
    <name type="scientific">Hyaloscypha variabilis (strain UAMH 11265 / GT02V1 / F)</name>
    <name type="common">Meliniomyces variabilis</name>
    <dbReference type="NCBI Taxonomy" id="1149755"/>
    <lineage>
        <taxon>Eukaryota</taxon>
        <taxon>Fungi</taxon>
        <taxon>Dikarya</taxon>
        <taxon>Ascomycota</taxon>
        <taxon>Pezizomycotina</taxon>
        <taxon>Leotiomycetes</taxon>
        <taxon>Helotiales</taxon>
        <taxon>Hyaloscyphaceae</taxon>
        <taxon>Hyaloscypha</taxon>
        <taxon>Hyaloscypha variabilis</taxon>
    </lineage>
</organism>
<dbReference type="PANTHER" id="PTHR31297:SF41">
    <property type="entry name" value="ENDOGLUCANASE, PUTATIVE (AFU_ORTHOLOGUE AFUA_5G01830)-RELATED"/>
    <property type="match status" value="1"/>
</dbReference>
<keyword evidence="7" id="KW-0961">Cell wall biogenesis/degradation</keyword>
<evidence type="ECO:0000256" key="2">
    <source>
        <dbReference type="ARBA" id="ARBA00022729"/>
    </source>
</evidence>
<feature type="domain" description="Glycoside hydrolase family 5" evidence="11">
    <location>
        <begin position="106"/>
        <end position="300"/>
    </location>
</feature>
<evidence type="ECO:0000256" key="5">
    <source>
        <dbReference type="ARBA" id="ARBA00023277"/>
    </source>
</evidence>
<dbReference type="InterPro" id="IPR005102">
    <property type="entry name" value="Carbo-bd_X2"/>
</dbReference>
<protein>
    <submittedName>
        <fullName evidence="13">Glycoside hydrolase family 5 protein</fullName>
    </submittedName>
</protein>
<evidence type="ECO:0000256" key="9">
    <source>
        <dbReference type="RuleBase" id="RU361153"/>
    </source>
</evidence>
<keyword evidence="4" id="KW-0136">Cellulose degradation</keyword>
<feature type="domain" description="Glycoside hydrolase family 5" evidence="11">
    <location>
        <begin position="45"/>
        <end position="104"/>
    </location>
</feature>
<evidence type="ECO:0000256" key="7">
    <source>
        <dbReference type="ARBA" id="ARBA00023316"/>
    </source>
</evidence>
<gene>
    <name evidence="13" type="ORF">L207DRAFT_548277</name>
</gene>
<dbReference type="PROSITE" id="PS00659">
    <property type="entry name" value="GLYCOSYL_HYDROL_F5"/>
    <property type="match status" value="1"/>
</dbReference>
<dbReference type="OrthoDB" id="412536at2759"/>
<dbReference type="InterPro" id="IPR017853">
    <property type="entry name" value="GH"/>
</dbReference>
<evidence type="ECO:0000256" key="8">
    <source>
        <dbReference type="ARBA" id="ARBA00023326"/>
    </source>
</evidence>
<dbReference type="GO" id="GO:0030245">
    <property type="term" value="P:cellulose catabolic process"/>
    <property type="evidence" value="ECO:0007669"/>
    <property type="project" value="UniProtKB-KW"/>
</dbReference>
<evidence type="ECO:0000256" key="3">
    <source>
        <dbReference type="ARBA" id="ARBA00022801"/>
    </source>
</evidence>
<evidence type="ECO:0000259" key="12">
    <source>
        <dbReference type="Pfam" id="PF03442"/>
    </source>
</evidence>
<evidence type="ECO:0000256" key="1">
    <source>
        <dbReference type="ARBA" id="ARBA00005641"/>
    </source>
</evidence>
<dbReference type="InterPro" id="IPR050386">
    <property type="entry name" value="Glycosyl_hydrolase_5"/>
</dbReference>
<dbReference type="GO" id="GO:0009986">
    <property type="term" value="C:cell surface"/>
    <property type="evidence" value="ECO:0007669"/>
    <property type="project" value="TreeGrafter"/>
</dbReference>
<name>A0A2J6R299_HYAVF</name>
<evidence type="ECO:0000313" key="13">
    <source>
        <dbReference type="EMBL" id="PMD32599.1"/>
    </source>
</evidence>
<dbReference type="Proteomes" id="UP000235786">
    <property type="component" value="Unassembled WGS sequence"/>
</dbReference>
<dbReference type="GO" id="GO:0071555">
    <property type="term" value="P:cell wall organization"/>
    <property type="evidence" value="ECO:0007669"/>
    <property type="project" value="UniProtKB-KW"/>
</dbReference>
<evidence type="ECO:0000256" key="6">
    <source>
        <dbReference type="ARBA" id="ARBA00023295"/>
    </source>
</evidence>
<dbReference type="SUPFAM" id="SSF51445">
    <property type="entry name" value="(Trans)glycosidases"/>
    <property type="match status" value="1"/>
</dbReference>
<keyword evidence="8" id="KW-0624">Polysaccharide degradation</keyword>
<dbReference type="PANTHER" id="PTHR31297">
    <property type="entry name" value="GLUCAN ENDO-1,6-BETA-GLUCOSIDASE B"/>
    <property type="match status" value="1"/>
</dbReference>
<keyword evidence="6 9" id="KW-0326">Glycosidase</keyword>
<dbReference type="GO" id="GO:0005576">
    <property type="term" value="C:extracellular region"/>
    <property type="evidence" value="ECO:0007669"/>
    <property type="project" value="TreeGrafter"/>
</dbReference>
<dbReference type="Pfam" id="PF00150">
    <property type="entry name" value="Cellulase"/>
    <property type="match status" value="2"/>
</dbReference>
<feature type="domain" description="Carbohydrate binding X2" evidence="12">
    <location>
        <begin position="346"/>
        <end position="428"/>
    </location>
</feature>
<evidence type="ECO:0000256" key="10">
    <source>
        <dbReference type="SAM" id="SignalP"/>
    </source>
</evidence>